<dbReference type="InterPro" id="IPR011712">
    <property type="entry name" value="Sig_transdc_His_kin_sub3_dim/P"/>
</dbReference>
<keyword evidence="4" id="KW-0808">Transferase</keyword>
<dbReference type="PROSITE" id="PS50109">
    <property type="entry name" value="HIS_KIN"/>
    <property type="match status" value="1"/>
</dbReference>
<dbReference type="Gene3D" id="3.30.450.40">
    <property type="match status" value="3"/>
</dbReference>
<dbReference type="Gene3D" id="1.20.5.1930">
    <property type="match status" value="1"/>
</dbReference>
<dbReference type="InterPro" id="IPR005467">
    <property type="entry name" value="His_kinase_dom"/>
</dbReference>
<name>A0A6P2C5T3_9ACTN</name>
<dbReference type="CDD" id="cd16917">
    <property type="entry name" value="HATPase_UhpB-NarQ-NarX-like"/>
    <property type="match status" value="1"/>
</dbReference>
<dbReference type="Pfam" id="PF02518">
    <property type="entry name" value="HATPase_c"/>
    <property type="match status" value="1"/>
</dbReference>
<dbReference type="GO" id="GO:0000155">
    <property type="term" value="F:phosphorelay sensor kinase activity"/>
    <property type="evidence" value="ECO:0007669"/>
    <property type="project" value="InterPro"/>
</dbReference>
<dbReference type="SUPFAM" id="SSF55874">
    <property type="entry name" value="ATPase domain of HSP90 chaperone/DNA topoisomerase II/histidine kinase"/>
    <property type="match status" value="1"/>
</dbReference>
<keyword evidence="6" id="KW-0418">Kinase</keyword>
<evidence type="ECO:0000313" key="11">
    <source>
        <dbReference type="Proteomes" id="UP000460272"/>
    </source>
</evidence>
<dbReference type="OrthoDB" id="3217947at2"/>
<evidence type="ECO:0000256" key="1">
    <source>
        <dbReference type="ARBA" id="ARBA00000085"/>
    </source>
</evidence>
<dbReference type="SMART" id="SM00065">
    <property type="entry name" value="GAF"/>
    <property type="match status" value="3"/>
</dbReference>
<keyword evidence="5" id="KW-0547">Nucleotide-binding</keyword>
<dbReference type="EC" id="2.7.13.3" evidence="2"/>
<evidence type="ECO:0000256" key="3">
    <source>
        <dbReference type="ARBA" id="ARBA00022553"/>
    </source>
</evidence>
<evidence type="ECO:0000313" key="10">
    <source>
        <dbReference type="EMBL" id="TVZ06792.1"/>
    </source>
</evidence>
<dbReference type="PANTHER" id="PTHR24421">
    <property type="entry name" value="NITRATE/NITRITE SENSOR PROTEIN NARX-RELATED"/>
    <property type="match status" value="1"/>
</dbReference>
<dbReference type="EMBL" id="RPFW01000001">
    <property type="protein sequence ID" value="TVZ06792.1"/>
    <property type="molecule type" value="Genomic_DNA"/>
</dbReference>
<dbReference type="AlphaFoldDB" id="A0A6P2C5T3"/>
<dbReference type="Pfam" id="PF07730">
    <property type="entry name" value="HisKA_3"/>
    <property type="match status" value="1"/>
</dbReference>
<dbReference type="SMART" id="SM00387">
    <property type="entry name" value="HATPase_c"/>
    <property type="match status" value="1"/>
</dbReference>
<feature type="domain" description="Histidine kinase" evidence="9">
    <location>
        <begin position="642"/>
        <end position="724"/>
    </location>
</feature>
<keyword evidence="8" id="KW-0902">Two-component regulatory system</keyword>
<comment type="caution">
    <text evidence="10">The sequence shown here is derived from an EMBL/GenBank/DDBJ whole genome shotgun (WGS) entry which is preliminary data.</text>
</comment>
<dbReference type="GO" id="GO:0005524">
    <property type="term" value="F:ATP binding"/>
    <property type="evidence" value="ECO:0007669"/>
    <property type="project" value="UniProtKB-KW"/>
</dbReference>
<evidence type="ECO:0000256" key="2">
    <source>
        <dbReference type="ARBA" id="ARBA00012438"/>
    </source>
</evidence>
<evidence type="ECO:0000256" key="7">
    <source>
        <dbReference type="ARBA" id="ARBA00022840"/>
    </source>
</evidence>
<dbReference type="Pfam" id="PF13185">
    <property type="entry name" value="GAF_2"/>
    <property type="match status" value="1"/>
</dbReference>
<dbReference type="InterPro" id="IPR050482">
    <property type="entry name" value="Sensor_HK_TwoCompSys"/>
</dbReference>
<evidence type="ECO:0000256" key="5">
    <source>
        <dbReference type="ARBA" id="ARBA00022741"/>
    </source>
</evidence>
<comment type="catalytic activity">
    <reaction evidence="1">
        <text>ATP + protein L-histidine = ADP + protein N-phospho-L-histidine.</text>
        <dbReference type="EC" id="2.7.13.3"/>
    </reaction>
</comment>
<dbReference type="InterPro" id="IPR029016">
    <property type="entry name" value="GAF-like_dom_sf"/>
</dbReference>
<dbReference type="SUPFAM" id="SSF55781">
    <property type="entry name" value="GAF domain-like"/>
    <property type="match status" value="3"/>
</dbReference>
<gene>
    <name evidence="10" type="ORF">EAS64_05400</name>
</gene>
<dbReference type="PANTHER" id="PTHR24421:SF10">
    <property type="entry name" value="NITRATE_NITRITE SENSOR PROTEIN NARQ"/>
    <property type="match status" value="1"/>
</dbReference>
<reference evidence="10 11" key="1">
    <citation type="submission" date="2018-11" db="EMBL/GenBank/DDBJ databases">
        <title>Trebonia kvetii gen.nov., sp.nov., a novel acidophilic actinobacterium, and proposal of the new actinobacterial family Treboniaceae fam. nov.</title>
        <authorList>
            <person name="Rapoport D."/>
            <person name="Sagova-Mareckova M."/>
            <person name="Sedlacek I."/>
            <person name="Provaznik J."/>
            <person name="Kralova S."/>
            <person name="Pavlinic D."/>
            <person name="Benes V."/>
            <person name="Kopecky J."/>
        </authorList>
    </citation>
    <scope>NUCLEOTIDE SEQUENCE [LARGE SCALE GENOMIC DNA]</scope>
    <source>
        <strain evidence="10 11">15Tr583</strain>
    </source>
</reference>
<sequence>MDSSSWPAPGAGHQEVQRLAGEQAALHRVATLVARAAAPEDIFAAVAEELAQVSGANIAVVLRYETDSAATVVGCSSRGGVLARVGTRLTVSGEGIAIAVLRTGRPMRAARFAGPPGSVADSLRSMGMRAAIGSPVIVGGRLWGVVINATTEPEGLRLEDEHRISAFAELVGTAIASAQAHVELRAIAEEQAALRRVAMLAAAGTAPVTVFAAVAEEVGRVLPEADFAMVARYDADGGVEVVGGWSRAGGYRLLGRRLVLGGRNVSTAVFETGRAARADYPATGDDAVSAAAREIGMRSSAGAPIRVESRLWGVMIAASVRENALPSGTEQRLAAFTELIATTIANAQARQELSTIAEEQAALRRVATLVALGEPPRVIFEAVAREVGRLLPADFTLIGRYEEGLATGVAGWSSSGEPVPVREQVTLGGRSVTAAVLETGRTARVDSYEGASGGAADYARDQGIRSSVGAPINVEGRLWGVMVAASMSRQPLPSDTEERLAGFTELVATAIANADTQAELTASRARIVATADETRRRIERDLHDGAQQRLVNLGLQLRSVQADMPPELGKLRANLDRVVAGLTNALDELREYARGIHPAILTEGGLEAALRALARRSPVPVTLDVRTRERLPERLEVTAYYVISEALANAAKHAEASAVQIGIEQAGEVIRLRISDDGTGGADPVHGSGLVGLKDRVAAVGGTLNVQSRPGEGTTLLAELPVSEF</sequence>
<dbReference type="Proteomes" id="UP000460272">
    <property type="component" value="Unassembled WGS sequence"/>
</dbReference>
<dbReference type="InterPro" id="IPR036890">
    <property type="entry name" value="HATPase_C_sf"/>
</dbReference>
<organism evidence="10 11">
    <name type="scientific">Trebonia kvetii</name>
    <dbReference type="NCBI Taxonomy" id="2480626"/>
    <lineage>
        <taxon>Bacteria</taxon>
        <taxon>Bacillati</taxon>
        <taxon>Actinomycetota</taxon>
        <taxon>Actinomycetes</taxon>
        <taxon>Streptosporangiales</taxon>
        <taxon>Treboniaceae</taxon>
        <taxon>Trebonia</taxon>
    </lineage>
</organism>
<evidence type="ECO:0000256" key="6">
    <source>
        <dbReference type="ARBA" id="ARBA00022777"/>
    </source>
</evidence>
<keyword evidence="3" id="KW-0597">Phosphoprotein</keyword>
<keyword evidence="11" id="KW-1185">Reference proteome</keyword>
<dbReference type="InterPro" id="IPR003594">
    <property type="entry name" value="HATPase_dom"/>
</dbReference>
<dbReference type="RefSeq" id="WP_145851546.1">
    <property type="nucleotide sequence ID" value="NZ_RPFW01000001.1"/>
</dbReference>
<dbReference type="GO" id="GO:0046983">
    <property type="term" value="F:protein dimerization activity"/>
    <property type="evidence" value="ECO:0007669"/>
    <property type="project" value="InterPro"/>
</dbReference>
<evidence type="ECO:0000256" key="4">
    <source>
        <dbReference type="ARBA" id="ARBA00022679"/>
    </source>
</evidence>
<dbReference type="InterPro" id="IPR003018">
    <property type="entry name" value="GAF"/>
</dbReference>
<dbReference type="Gene3D" id="3.30.565.10">
    <property type="entry name" value="Histidine kinase-like ATPase, C-terminal domain"/>
    <property type="match status" value="1"/>
</dbReference>
<evidence type="ECO:0000256" key="8">
    <source>
        <dbReference type="ARBA" id="ARBA00023012"/>
    </source>
</evidence>
<dbReference type="GO" id="GO:0016020">
    <property type="term" value="C:membrane"/>
    <property type="evidence" value="ECO:0007669"/>
    <property type="project" value="InterPro"/>
</dbReference>
<dbReference type="Pfam" id="PF01590">
    <property type="entry name" value="GAF"/>
    <property type="match status" value="2"/>
</dbReference>
<accession>A0A6P2C5T3</accession>
<evidence type="ECO:0000259" key="9">
    <source>
        <dbReference type="PROSITE" id="PS50109"/>
    </source>
</evidence>
<protein>
    <recommendedName>
        <fullName evidence="2">histidine kinase</fullName>
        <ecNumber evidence="2">2.7.13.3</ecNumber>
    </recommendedName>
</protein>
<proteinExistence type="predicted"/>
<keyword evidence="7" id="KW-0067">ATP-binding</keyword>